<dbReference type="PANTHER" id="PTHR32309:SF13">
    <property type="entry name" value="FERRIC ENTEROBACTIN TRANSPORT PROTEIN FEPE"/>
    <property type="match status" value="1"/>
</dbReference>
<reference evidence="4 5" key="1">
    <citation type="submission" date="2016-10" db="EMBL/GenBank/DDBJ databases">
        <authorList>
            <person name="de Groot N.N."/>
        </authorList>
    </citation>
    <scope>NUCLEOTIDE SEQUENCE [LARGE SCALE GENOMIC DNA]</scope>
    <source>
        <strain evidence="4 5">DSM 19981</strain>
    </source>
</reference>
<dbReference type="EMBL" id="FOSQ01000001">
    <property type="protein sequence ID" value="SFK25928.1"/>
    <property type="molecule type" value="Genomic_DNA"/>
</dbReference>
<name>A0A1I3Y261_9PROT</name>
<gene>
    <name evidence="4" type="ORF">SAMN02745775_101887</name>
</gene>
<dbReference type="GO" id="GO:0004713">
    <property type="term" value="F:protein tyrosine kinase activity"/>
    <property type="evidence" value="ECO:0007669"/>
    <property type="project" value="TreeGrafter"/>
</dbReference>
<accession>A0A1I3Y261</accession>
<keyword evidence="5" id="KW-1185">Reference proteome</keyword>
<sequence length="399" mass="44231">MKLSPPIRPSETLPASGVEDQRLPPRLPPKRRWRRSLLPQTVKGWYMLLVLLPTLLVGTYYATYAADLYESESRILVRGRGAPAAGGAGGIVAAVTGGRGGMDEARAVAAYIDSLDALAGLRRSLDLVAIWRRPEADLVSRLTSEEPAAERLLRYYRRRVTVSYDIETNITTLRVLAYRPGDARDIAEALIVLSENLVNRFSARTAADTIRVAREEVEIAERRVTAARDALNNFREREQALDPTRSAGAAVENVSRLEALLAQTRAELQEKRAFMRPDNPQIQVLNNRIAALVAQVGAERARSTRGEEGLTQQLSGYERLQLEREFAEKQLTSAISSLENARADAQRQAVFLMRVVEPNLPERASHPRGRFNTLTIFAGLTILFGIGWLMVAGAREHAS</sequence>
<evidence type="ECO:0000313" key="4">
    <source>
        <dbReference type="EMBL" id="SFK25928.1"/>
    </source>
</evidence>
<evidence type="ECO:0000256" key="3">
    <source>
        <dbReference type="SAM" id="Phobius"/>
    </source>
</evidence>
<evidence type="ECO:0000256" key="2">
    <source>
        <dbReference type="SAM" id="MobiDB-lite"/>
    </source>
</evidence>
<feature type="region of interest" description="Disordered" evidence="2">
    <location>
        <begin position="1"/>
        <end position="30"/>
    </location>
</feature>
<keyword evidence="3" id="KW-0472">Membrane</keyword>
<proteinExistence type="predicted"/>
<protein>
    <submittedName>
        <fullName evidence="4">Capsular polysaccharide transport system permease protein</fullName>
    </submittedName>
</protein>
<feature type="transmembrane region" description="Helical" evidence="3">
    <location>
        <begin position="371"/>
        <end position="391"/>
    </location>
</feature>
<dbReference type="AlphaFoldDB" id="A0A1I3Y261"/>
<evidence type="ECO:0000256" key="1">
    <source>
        <dbReference type="SAM" id="Coils"/>
    </source>
</evidence>
<organism evidence="4 5">
    <name type="scientific">Falsiroseomonas stagni DSM 19981</name>
    <dbReference type="NCBI Taxonomy" id="1123062"/>
    <lineage>
        <taxon>Bacteria</taxon>
        <taxon>Pseudomonadati</taxon>
        <taxon>Pseudomonadota</taxon>
        <taxon>Alphaproteobacteria</taxon>
        <taxon>Acetobacterales</taxon>
        <taxon>Roseomonadaceae</taxon>
        <taxon>Falsiroseomonas</taxon>
    </lineage>
</organism>
<dbReference type="PANTHER" id="PTHR32309">
    <property type="entry name" value="TYROSINE-PROTEIN KINASE"/>
    <property type="match status" value="1"/>
</dbReference>
<dbReference type="OrthoDB" id="1523414at2"/>
<dbReference type="STRING" id="1123062.SAMN02745775_101887"/>
<dbReference type="GO" id="GO:0005886">
    <property type="term" value="C:plasma membrane"/>
    <property type="evidence" value="ECO:0007669"/>
    <property type="project" value="TreeGrafter"/>
</dbReference>
<keyword evidence="1" id="KW-0175">Coiled coil</keyword>
<evidence type="ECO:0000313" key="5">
    <source>
        <dbReference type="Proteomes" id="UP000199473"/>
    </source>
</evidence>
<feature type="coiled-coil region" evidence="1">
    <location>
        <begin position="317"/>
        <end position="348"/>
    </location>
</feature>
<dbReference type="Proteomes" id="UP000199473">
    <property type="component" value="Unassembled WGS sequence"/>
</dbReference>
<feature type="transmembrane region" description="Helical" evidence="3">
    <location>
        <begin position="44"/>
        <end position="64"/>
    </location>
</feature>
<keyword evidence="3" id="KW-0812">Transmembrane</keyword>
<feature type="coiled-coil region" evidence="1">
    <location>
        <begin position="203"/>
        <end position="237"/>
    </location>
</feature>
<dbReference type="InterPro" id="IPR050445">
    <property type="entry name" value="Bact_polysacc_biosynth/exp"/>
</dbReference>
<keyword evidence="3" id="KW-1133">Transmembrane helix</keyword>